<evidence type="ECO:0000256" key="4">
    <source>
        <dbReference type="PROSITE-ProRule" id="PRU00335"/>
    </source>
</evidence>
<evidence type="ECO:0000256" key="1">
    <source>
        <dbReference type="ARBA" id="ARBA00023015"/>
    </source>
</evidence>
<feature type="region of interest" description="Disordered" evidence="5">
    <location>
        <begin position="1"/>
        <end position="21"/>
    </location>
</feature>
<dbReference type="Pfam" id="PF02909">
    <property type="entry name" value="TetR_C_1"/>
    <property type="match status" value="1"/>
</dbReference>
<dbReference type="AlphaFoldDB" id="A0A840NRB6"/>
<accession>A0A840NRB6</accession>
<reference evidence="7 8" key="1">
    <citation type="submission" date="2020-08" db="EMBL/GenBank/DDBJ databases">
        <title>Genomic Encyclopedia of Type Strains, Phase IV (KMG-IV): sequencing the most valuable type-strain genomes for metagenomic binning, comparative biology and taxonomic classification.</title>
        <authorList>
            <person name="Goeker M."/>
        </authorList>
    </citation>
    <scope>NUCLEOTIDE SEQUENCE [LARGE SCALE GENOMIC DNA]</scope>
    <source>
        <strain evidence="7 8">DSM 45615</strain>
    </source>
</reference>
<dbReference type="GO" id="GO:0000976">
    <property type="term" value="F:transcription cis-regulatory region binding"/>
    <property type="evidence" value="ECO:0007669"/>
    <property type="project" value="TreeGrafter"/>
</dbReference>
<proteinExistence type="predicted"/>
<dbReference type="InterPro" id="IPR009057">
    <property type="entry name" value="Homeodomain-like_sf"/>
</dbReference>
<dbReference type="GO" id="GO:0045892">
    <property type="term" value="P:negative regulation of DNA-templated transcription"/>
    <property type="evidence" value="ECO:0007669"/>
    <property type="project" value="InterPro"/>
</dbReference>
<dbReference type="PANTHER" id="PTHR30055:SF151">
    <property type="entry name" value="TRANSCRIPTIONAL REGULATORY PROTEIN"/>
    <property type="match status" value="1"/>
</dbReference>
<evidence type="ECO:0000313" key="8">
    <source>
        <dbReference type="Proteomes" id="UP000578449"/>
    </source>
</evidence>
<name>A0A840NRB6_9ACTN</name>
<dbReference type="Gene3D" id="1.10.357.10">
    <property type="entry name" value="Tetracycline Repressor, domain 2"/>
    <property type="match status" value="1"/>
</dbReference>
<dbReference type="SUPFAM" id="SSF46689">
    <property type="entry name" value="Homeodomain-like"/>
    <property type="match status" value="1"/>
</dbReference>
<dbReference type="GO" id="GO:0003700">
    <property type="term" value="F:DNA-binding transcription factor activity"/>
    <property type="evidence" value="ECO:0007669"/>
    <property type="project" value="TreeGrafter"/>
</dbReference>
<evidence type="ECO:0000313" key="7">
    <source>
        <dbReference type="EMBL" id="MBB5131164.1"/>
    </source>
</evidence>
<keyword evidence="2 4" id="KW-0238">DNA-binding</keyword>
<feature type="DNA-binding region" description="H-T-H motif" evidence="4">
    <location>
        <begin position="48"/>
        <end position="67"/>
    </location>
</feature>
<dbReference type="EMBL" id="JACHGN010000002">
    <property type="protein sequence ID" value="MBB5131164.1"/>
    <property type="molecule type" value="Genomic_DNA"/>
</dbReference>
<dbReference type="RefSeq" id="WP_185048014.1">
    <property type="nucleotide sequence ID" value="NZ_BAABIX010000074.1"/>
</dbReference>
<evidence type="ECO:0000256" key="5">
    <source>
        <dbReference type="SAM" id="MobiDB-lite"/>
    </source>
</evidence>
<dbReference type="InterPro" id="IPR001647">
    <property type="entry name" value="HTH_TetR"/>
</dbReference>
<dbReference type="InterPro" id="IPR036271">
    <property type="entry name" value="Tet_transcr_reg_TetR-rel_C_sf"/>
</dbReference>
<keyword evidence="3" id="KW-0804">Transcription</keyword>
<dbReference type="Pfam" id="PF00440">
    <property type="entry name" value="TetR_N"/>
    <property type="match status" value="1"/>
</dbReference>
<evidence type="ECO:0000259" key="6">
    <source>
        <dbReference type="PROSITE" id="PS50977"/>
    </source>
</evidence>
<evidence type="ECO:0000256" key="3">
    <source>
        <dbReference type="ARBA" id="ARBA00023163"/>
    </source>
</evidence>
<keyword evidence="1" id="KW-0805">Transcription regulation</keyword>
<dbReference type="InterPro" id="IPR004111">
    <property type="entry name" value="Repressor_TetR_C"/>
</dbReference>
<dbReference type="PROSITE" id="PS50977">
    <property type="entry name" value="HTH_TETR_2"/>
    <property type="match status" value="1"/>
</dbReference>
<dbReference type="SUPFAM" id="SSF48498">
    <property type="entry name" value="Tetracyclin repressor-like, C-terminal domain"/>
    <property type="match status" value="1"/>
</dbReference>
<sequence length="244" mass="27071">MDTDADSLPIPPWRTPRKQVSRREPLSQDVIVDTGLRIVDAEGLDALSMRRVAQVLGTGPASLYAHVANKEELLALIYDRVLGEIELPERPDPERWVDQMRAIALASYEVFRAHKDVAKVGLAAVPTGPNALRIAEAQFSIMIAGGVPPRLAGWMMDRLGLYVAADAYEGTLYQGRHTGDTPQEAAENFRAYFQGIADYYRSLPRDRFPAIVDHVDDLISGDGEVRFRFGLDLLLAGLEAMVRR</sequence>
<gene>
    <name evidence="7" type="ORF">HNP84_000870</name>
</gene>
<comment type="caution">
    <text evidence="7">The sequence shown here is derived from an EMBL/GenBank/DDBJ whole genome shotgun (WGS) entry which is preliminary data.</text>
</comment>
<protein>
    <submittedName>
        <fullName evidence="7">AcrR family transcriptional regulator</fullName>
    </submittedName>
</protein>
<dbReference type="InterPro" id="IPR050109">
    <property type="entry name" value="HTH-type_TetR-like_transc_reg"/>
</dbReference>
<feature type="domain" description="HTH tetR-type" evidence="6">
    <location>
        <begin position="25"/>
        <end position="85"/>
    </location>
</feature>
<organism evidence="7 8">
    <name type="scientific">Thermocatellispora tengchongensis</name>
    <dbReference type="NCBI Taxonomy" id="1073253"/>
    <lineage>
        <taxon>Bacteria</taxon>
        <taxon>Bacillati</taxon>
        <taxon>Actinomycetota</taxon>
        <taxon>Actinomycetes</taxon>
        <taxon>Streptosporangiales</taxon>
        <taxon>Streptosporangiaceae</taxon>
        <taxon>Thermocatellispora</taxon>
    </lineage>
</organism>
<dbReference type="Proteomes" id="UP000578449">
    <property type="component" value="Unassembled WGS sequence"/>
</dbReference>
<keyword evidence="8" id="KW-1185">Reference proteome</keyword>
<dbReference type="PANTHER" id="PTHR30055">
    <property type="entry name" value="HTH-TYPE TRANSCRIPTIONAL REGULATOR RUTR"/>
    <property type="match status" value="1"/>
</dbReference>
<evidence type="ECO:0000256" key="2">
    <source>
        <dbReference type="ARBA" id="ARBA00023125"/>
    </source>
</evidence>